<dbReference type="Proteomes" id="UP001603978">
    <property type="component" value="Unassembled WGS sequence"/>
</dbReference>
<organism evidence="1 2">
    <name type="scientific">Nonomuraea marmarensis</name>
    <dbReference type="NCBI Taxonomy" id="3351344"/>
    <lineage>
        <taxon>Bacteria</taxon>
        <taxon>Bacillati</taxon>
        <taxon>Actinomycetota</taxon>
        <taxon>Actinomycetes</taxon>
        <taxon>Streptosporangiales</taxon>
        <taxon>Streptosporangiaceae</taxon>
        <taxon>Nonomuraea</taxon>
    </lineage>
</organism>
<sequence length="168" mass="18487">MYATFHDNPPPAPAERYLLQHIGDGRQFTIMLWDTEERARAAVPRADEIYEVLDDWYGPAAEQAAHAASIAVFEGPVSAAHFEAGMRDHEKRLKPASATAEGFIRGLLLWQPNARSVRMVATAASLETLEADSRAVYTTPLPPDEDPALIMAPDRVEVCRVLDHVPAA</sequence>
<dbReference type="RefSeq" id="WP_393170447.1">
    <property type="nucleotide sequence ID" value="NZ_JBICRM010000018.1"/>
</dbReference>
<reference evidence="1 2" key="1">
    <citation type="submission" date="2024-10" db="EMBL/GenBank/DDBJ databases">
        <authorList>
            <person name="Topkara A.R."/>
            <person name="Saygin H."/>
        </authorList>
    </citation>
    <scope>NUCLEOTIDE SEQUENCE [LARGE SCALE GENOMIC DNA]</scope>
    <source>
        <strain evidence="1 2">M3C6</strain>
    </source>
</reference>
<comment type="caution">
    <text evidence="1">The sequence shown here is derived from an EMBL/GenBank/DDBJ whole genome shotgun (WGS) entry which is preliminary data.</text>
</comment>
<protein>
    <submittedName>
        <fullName evidence="1">Uncharacterized protein</fullName>
    </submittedName>
</protein>
<gene>
    <name evidence="1" type="ORF">ACFLIM_28060</name>
</gene>
<dbReference type="EMBL" id="JBICRM010000018">
    <property type="protein sequence ID" value="MFG1707054.1"/>
    <property type="molecule type" value="Genomic_DNA"/>
</dbReference>
<evidence type="ECO:0000313" key="1">
    <source>
        <dbReference type="EMBL" id="MFG1707054.1"/>
    </source>
</evidence>
<keyword evidence="2" id="KW-1185">Reference proteome</keyword>
<evidence type="ECO:0000313" key="2">
    <source>
        <dbReference type="Proteomes" id="UP001603978"/>
    </source>
</evidence>
<accession>A0ABW7AIW2</accession>
<proteinExistence type="predicted"/>
<name>A0ABW7AIW2_9ACTN</name>